<dbReference type="Pfam" id="PF06985">
    <property type="entry name" value="HET"/>
    <property type="match status" value="1"/>
</dbReference>
<dbReference type="Proteomes" id="UP000774617">
    <property type="component" value="Unassembled WGS sequence"/>
</dbReference>
<dbReference type="PANTHER" id="PTHR33112">
    <property type="entry name" value="DOMAIN PROTEIN, PUTATIVE-RELATED"/>
    <property type="match status" value="1"/>
</dbReference>
<keyword evidence="3" id="KW-1185">Reference proteome</keyword>
<dbReference type="PANTHER" id="PTHR33112:SF8">
    <property type="entry name" value="HETEROKARYON INCOMPATIBILITY DOMAIN-CONTAINING PROTEIN"/>
    <property type="match status" value="1"/>
</dbReference>
<accession>A0ABQ8GS59</accession>
<gene>
    <name evidence="2" type="ORF">B0J12DRAFT_642371</name>
</gene>
<dbReference type="InterPro" id="IPR010730">
    <property type="entry name" value="HET"/>
</dbReference>
<reference evidence="2 3" key="1">
    <citation type="journal article" date="2021" name="Nat. Commun.">
        <title>Genetic determinants of endophytism in the Arabidopsis root mycobiome.</title>
        <authorList>
            <person name="Mesny F."/>
            <person name="Miyauchi S."/>
            <person name="Thiergart T."/>
            <person name="Pickel B."/>
            <person name="Atanasova L."/>
            <person name="Karlsson M."/>
            <person name="Huettel B."/>
            <person name="Barry K.W."/>
            <person name="Haridas S."/>
            <person name="Chen C."/>
            <person name="Bauer D."/>
            <person name="Andreopoulos W."/>
            <person name="Pangilinan J."/>
            <person name="LaButti K."/>
            <person name="Riley R."/>
            <person name="Lipzen A."/>
            <person name="Clum A."/>
            <person name="Drula E."/>
            <person name="Henrissat B."/>
            <person name="Kohler A."/>
            <person name="Grigoriev I.V."/>
            <person name="Martin F.M."/>
            <person name="Hacquard S."/>
        </authorList>
    </citation>
    <scope>NUCLEOTIDE SEQUENCE [LARGE SCALE GENOMIC DNA]</scope>
    <source>
        <strain evidence="2 3">MPI-SDFR-AT-0080</strain>
    </source>
</reference>
<evidence type="ECO:0000313" key="3">
    <source>
        <dbReference type="Proteomes" id="UP000774617"/>
    </source>
</evidence>
<proteinExistence type="predicted"/>
<sequence length="704" mass="81254">MPPFHHVRGLGRRRKRSLGVQDIPDFAHNDSGSLESLQRMVLQSLDNSHAPGLCRPCKLLLHSHNEPGREHPSLGTDYHKRRRLRLNCEHEHHLNLPELRACEVCELCVLISILVFEDADSADKKNSPYRVQLINGRSRPHRYLKISFLTDHGKWIDKKNIIMCWEDMSDRMYTLFRSLGPSTSSKPTFELVTSWLRECINEHTTCNHLPALAKQLPTRLVEVKSADIHNGINARLCYGGSLPFDAAYVTLSHCWGSKDFLTLTSSNIAAWTESLPTKQLPQTFRDAMLITSRLGYKYIWIDSLCIIQDSEDDWMKEAARMSEVYQNSVFTISATASQKAADGCFRQRPPYLFRHAGDPERHVPPSFWSLAPRDLWDLGVESRRKLGLPRRAWALQERVLSRRVIHYSSLGVYWECDHVRRSELVPDNSTPRQFAGLMQQLSTGSYETPTAEWHRHWAGIIKDYSERQLTYPDRDKLAALSGVAKAFQYQLHDEAYVSGLWNDKEDLLRTLMWSAVRKTPKQERVIYRAPSWSWASLDIPVSIPLSCYGHDLVALVTIKDAQATPLNSADPLGRVKSGTISVVGFCIPTILCSRNGRIQLHLVQEKTTESARRFWETYRPVAKMDHQEAAHAFSKKLYCVPWFSYDFMTRDRRPRHRISYMLLERADQNEPRLSVFRRAGTAESWNFPLAYKWDLIYYKAMTII</sequence>
<feature type="domain" description="Heterokaryon incompatibility" evidence="1">
    <location>
        <begin position="248"/>
        <end position="397"/>
    </location>
</feature>
<comment type="caution">
    <text evidence="2">The sequence shown here is derived from an EMBL/GenBank/DDBJ whole genome shotgun (WGS) entry which is preliminary data.</text>
</comment>
<dbReference type="EMBL" id="JAGTJR010000002">
    <property type="protein sequence ID" value="KAH7063322.1"/>
    <property type="molecule type" value="Genomic_DNA"/>
</dbReference>
<name>A0ABQ8GS59_9PEZI</name>
<organism evidence="2 3">
    <name type="scientific">Macrophomina phaseolina</name>
    <dbReference type="NCBI Taxonomy" id="35725"/>
    <lineage>
        <taxon>Eukaryota</taxon>
        <taxon>Fungi</taxon>
        <taxon>Dikarya</taxon>
        <taxon>Ascomycota</taxon>
        <taxon>Pezizomycotina</taxon>
        <taxon>Dothideomycetes</taxon>
        <taxon>Dothideomycetes incertae sedis</taxon>
        <taxon>Botryosphaeriales</taxon>
        <taxon>Botryosphaeriaceae</taxon>
        <taxon>Macrophomina</taxon>
    </lineage>
</organism>
<evidence type="ECO:0000313" key="2">
    <source>
        <dbReference type="EMBL" id="KAH7063322.1"/>
    </source>
</evidence>
<protein>
    <submittedName>
        <fullName evidence="2">Heterokaryon incompatibility protein-domain-containing protein</fullName>
    </submittedName>
</protein>
<evidence type="ECO:0000259" key="1">
    <source>
        <dbReference type="Pfam" id="PF06985"/>
    </source>
</evidence>